<reference evidence="1" key="1">
    <citation type="submission" date="2023-07" db="EMBL/GenBank/DDBJ databases">
        <title>Comparative genomics of wheat-associated soil bacteria to identify genetic determinants of phenazine resistance.</title>
        <authorList>
            <person name="Mouncey N."/>
        </authorList>
    </citation>
    <scope>NUCLEOTIDE SEQUENCE</scope>
    <source>
        <strain evidence="1">V4I22</strain>
    </source>
</reference>
<dbReference type="Proteomes" id="UP001234216">
    <property type="component" value="Unassembled WGS sequence"/>
</dbReference>
<organism evidence="1 2">
    <name type="scientific">Streptomyces canus</name>
    <dbReference type="NCBI Taxonomy" id="58343"/>
    <lineage>
        <taxon>Bacteria</taxon>
        <taxon>Bacillati</taxon>
        <taxon>Actinomycetota</taxon>
        <taxon>Actinomycetes</taxon>
        <taxon>Kitasatosporales</taxon>
        <taxon>Streptomycetaceae</taxon>
        <taxon>Streptomyces</taxon>
        <taxon>Streptomyces aurantiacus group</taxon>
    </lineage>
</organism>
<protein>
    <submittedName>
        <fullName evidence="1">Uncharacterized protein</fullName>
    </submittedName>
</protein>
<name>A0AAW8F2Q0_9ACTN</name>
<sequence length="94" mass="10516">MIRVGMKELREKARKFVAVVEAEDGDELDVKDGIHYEIDEGVVFLCNLKSFFEGRGESAVGINPVLVSTETGDCRFLTLDESLRLPDEGRLVLE</sequence>
<dbReference type="EMBL" id="JAUSZV010000002">
    <property type="protein sequence ID" value="MDQ0904382.1"/>
    <property type="molecule type" value="Genomic_DNA"/>
</dbReference>
<evidence type="ECO:0000313" key="2">
    <source>
        <dbReference type="Proteomes" id="UP001234216"/>
    </source>
</evidence>
<proteinExistence type="predicted"/>
<accession>A0AAW8F2Q0</accession>
<evidence type="ECO:0000313" key="1">
    <source>
        <dbReference type="EMBL" id="MDQ0904382.1"/>
    </source>
</evidence>
<comment type="caution">
    <text evidence="1">The sequence shown here is derived from an EMBL/GenBank/DDBJ whole genome shotgun (WGS) entry which is preliminary data.</text>
</comment>
<gene>
    <name evidence="1" type="ORF">QFZ22_000367</name>
</gene>
<dbReference type="AlphaFoldDB" id="A0AAW8F2Q0"/>